<evidence type="ECO:0000256" key="5">
    <source>
        <dbReference type="ARBA" id="ARBA00022967"/>
    </source>
</evidence>
<evidence type="ECO:0000256" key="4">
    <source>
        <dbReference type="ARBA" id="ARBA00022840"/>
    </source>
</evidence>
<keyword evidence="3" id="KW-0547">Nucleotide-binding</keyword>
<sequence length="261" mass="28600">MSLVVEDYSVTIGSQTVIRDARMSARPGEILAVLGPNGAGKSTFVRGLCGLRKARGKAMLGSFDLLNSTPAERAEKVGYVAQDLAHLDVQMTVLDLLILAQNSGRHGWKTESGSFRRARQILEALNLVHFAGKQPSQLSGGERQMIALALALVRRPDLLLLDEPTSALDLANQLQMLDAVREVTRREGIVTLAILHDMNLASRYADATLILSDGHIRHHGRTAEVLHPEMIAEIYGVECRLVELEDGHRAIYPVALRSHSF</sequence>
<accession>A0A549T9R9</accession>
<evidence type="ECO:0000256" key="3">
    <source>
        <dbReference type="ARBA" id="ARBA00022741"/>
    </source>
</evidence>
<dbReference type="InterPro" id="IPR027417">
    <property type="entry name" value="P-loop_NTPase"/>
</dbReference>
<dbReference type="CDD" id="cd03214">
    <property type="entry name" value="ABC_Iron-Siderophores_B12_Hemin"/>
    <property type="match status" value="1"/>
</dbReference>
<organism evidence="8 9">
    <name type="scientific">Rhizobium straminoryzae</name>
    <dbReference type="NCBI Taxonomy" id="1387186"/>
    <lineage>
        <taxon>Bacteria</taxon>
        <taxon>Pseudomonadati</taxon>
        <taxon>Pseudomonadota</taxon>
        <taxon>Alphaproteobacteria</taxon>
        <taxon>Hyphomicrobiales</taxon>
        <taxon>Rhizobiaceae</taxon>
        <taxon>Rhizobium/Agrobacterium group</taxon>
        <taxon>Rhizobium</taxon>
    </lineage>
</organism>
<evidence type="ECO:0000313" key="9">
    <source>
        <dbReference type="Proteomes" id="UP000316801"/>
    </source>
</evidence>
<dbReference type="InterPro" id="IPR017871">
    <property type="entry name" value="ABC_transporter-like_CS"/>
</dbReference>
<keyword evidence="5" id="KW-1278">Translocase</keyword>
<dbReference type="GO" id="GO:0016887">
    <property type="term" value="F:ATP hydrolysis activity"/>
    <property type="evidence" value="ECO:0007669"/>
    <property type="project" value="InterPro"/>
</dbReference>
<dbReference type="RefSeq" id="WP_143125602.1">
    <property type="nucleotide sequence ID" value="NZ_VJMG01000030.1"/>
</dbReference>
<dbReference type="SUPFAM" id="SSF52540">
    <property type="entry name" value="P-loop containing nucleoside triphosphate hydrolases"/>
    <property type="match status" value="1"/>
</dbReference>
<protein>
    <submittedName>
        <fullName evidence="8">ABC transporter ATP-binding protein</fullName>
    </submittedName>
</protein>
<dbReference type="InterPro" id="IPR003593">
    <property type="entry name" value="AAA+_ATPase"/>
</dbReference>
<dbReference type="PANTHER" id="PTHR42794">
    <property type="entry name" value="HEMIN IMPORT ATP-BINDING PROTEIN HMUV"/>
    <property type="match status" value="1"/>
</dbReference>
<evidence type="ECO:0000256" key="1">
    <source>
        <dbReference type="ARBA" id="ARBA00005417"/>
    </source>
</evidence>
<dbReference type="SMART" id="SM00382">
    <property type="entry name" value="AAA"/>
    <property type="match status" value="1"/>
</dbReference>
<reference evidence="8 9" key="1">
    <citation type="submission" date="2019-07" db="EMBL/GenBank/DDBJ databases">
        <title>Ln-dependent methylotrophs.</title>
        <authorList>
            <person name="Tani A."/>
        </authorList>
    </citation>
    <scope>NUCLEOTIDE SEQUENCE [LARGE SCALE GENOMIC DNA]</scope>
    <source>
        <strain evidence="8 9">SM12</strain>
    </source>
</reference>
<comment type="similarity">
    <text evidence="1">Belongs to the ABC transporter superfamily.</text>
</comment>
<evidence type="ECO:0000259" key="7">
    <source>
        <dbReference type="PROSITE" id="PS50893"/>
    </source>
</evidence>
<comment type="function">
    <text evidence="6">Part of the ABC transporter complex HmuTUV involved in hemin import. Responsible for energy coupling to the transport system.</text>
</comment>
<dbReference type="PROSITE" id="PS00211">
    <property type="entry name" value="ABC_TRANSPORTER_1"/>
    <property type="match status" value="1"/>
</dbReference>
<proteinExistence type="inferred from homology"/>
<dbReference type="GO" id="GO:0005524">
    <property type="term" value="F:ATP binding"/>
    <property type="evidence" value="ECO:0007669"/>
    <property type="project" value="UniProtKB-KW"/>
</dbReference>
<dbReference type="PROSITE" id="PS50893">
    <property type="entry name" value="ABC_TRANSPORTER_2"/>
    <property type="match status" value="1"/>
</dbReference>
<dbReference type="PANTHER" id="PTHR42794:SF1">
    <property type="entry name" value="HEMIN IMPORT ATP-BINDING PROTEIN HMUV"/>
    <property type="match status" value="1"/>
</dbReference>
<dbReference type="Proteomes" id="UP000316801">
    <property type="component" value="Unassembled WGS sequence"/>
</dbReference>
<name>A0A549T9R9_9HYPH</name>
<dbReference type="Gene3D" id="3.40.50.300">
    <property type="entry name" value="P-loop containing nucleotide triphosphate hydrolases"/>
    <property type="match status" value="1"/>
</dbReference>
<keyword evidence="9" id="KW-1185">Reference proteome</keyword>
<evidence type="ECO:0000256" key="6">
    <source>
        <dbReference type="ARBA" id="ARBA00037066"/>
    </source>
</evidence>
<evidence type="ECO:0000256" key="2">
    <source>
        <dbReference type="ARBA" id="ARBA00022448"/>
    </source>
</evidence>
<dbReference type="InterPro" id="IPR003439">
    <property type="entry name" value="ABC_transporter-like_ATP-bd"/>
</dbReference>
<comment type="caution">
    <text evidence="8">The sequence shown here is derived from an EMBL/GenBank/DDBJ whole genome shotgun (WGS) entry which is preliminary data.</text>
</comment>
<gene>
    <name evidence="8" type="ORF">FNA46_12880</name>
</gene>
<dbReference type="Pfam" id="PF00005">
    <property type="entry name" value="ABC_tran"/>
    <property type="match status" value="1"/>
</dbReference>
<feature type="domain" description="ABC transporter" evidence="7">
    <location>
        <begin position="3"/>
        <end position="238"/>
    </location>
</feature>
<dbReference type="AlphaFoldDB" id="A0A549T9R9"/>
<keyword evidence="4 8" id="KW-0067">ATP-binding</keyword>
<dbReference type="EMBL" id="VJMG01000030">
    <property type="protein sequence ID" value="TRL38619.1"/>
    <property type="molecule type" value="Genomic_DNA"/>
</dbReference>
<keyword evidence="2" id="KW-0813">Transport</keyword>
<evidence type="ECO:0000313" key="8">
    <source>
        <dbReference type="EMBL" id="TRL38619.1"/>
    </source>
</evidence>